<feature type="signal peptide" evidence="1">
    <location>
        <begin position="1"/>
        <end position="17"/>
    </location>
</feature>
<protein>
    <recommendedName>
        <fullName evidence="3">DUF1800 domain-containing protein</fullName>
    </recommendedName>
</protein>
<name>A0A6S6T3W2_9BACT</name>
<accession>A0A6S6T3W2</accession>
<reference evidence="2" key="1">
    <citation type="submission" date="2020-01" db="EMBL/GenBank/DDBJ databases">
        <authorList>
            <person name="Meier V. D."/>
            <person name="Meier V D."/>
        </authorList>
    </citation>
    <scope>NUCLEOTIDE SEQUENCE</scope>
    <source>
        <strain evidence="2">HLG_WM_MAG_05</strain>
    </source>
</reference>
<evidence type="ECO:0000256" key="1">
    <source>
        <dbReference type="SAM" id="SignalP"/>
    </source>
</evidence>
<gene>
    <name evidence="2" type="ORF">HELGO_WM4019</name>
</gene>
<evidence type="ECO:0000313" key="2">
    <source>
        <dbReference type="EMBL" id="CAA6811315.1"/>
    </source>
</evidence>
<keyword evidence="1" id="KW-0732">Signal</keyword>
<feature type="chain" id="PRO_5027952604" description="DUF1800 domain-containing protein" evidence="1">
    <location>
        <begin position="18"/>
        <end position="779"/>
    </location>
</feature>
<evidence type="ECO:0008006" key="3">
    <source>
        <dbReference type="Google" id="ProtNLM"/>
    </source>
</evidence>
<proteinExistence type="predicted"/>
<dbReference type="EMBL" id="CACVAU010000038">
    <property type="protein sequence ID" value="CAA6811315.1"/>
    <property type="molecule type" value="Genomic_DNA"/>
</dbReference>
<dbReference type="AlphaFoldDB" id="A0A6S6T3W2"/>
<sequence length="779" mass="88803">MKKILIGLACFAHFSFAETLNLQSGWNLIGINAPLTFDEIKNQIGEENLLVVQGPIKTYQKKYVDENKAFLNDFEGFETGKGYWVEVGTPSQLTYSELENEESSYNLSLKEGWNLLNAPVTLTLKELLEQIGEENLLVVQGANHTYQRNYIEAGNGHLNDFEALSLNGGYWIKVASDVNLEFAFNVDKPAVDNSGRVLVESMEFNNTTYSVKIYTNVYPSSSTSTNTISISGLINNVDTASIFKLNSNYALESHFVVKVFDANNEEVGSSSKIKYLTPPIDFGTINFKIESQEESLPNQDSEFQGVNVFSSPMTYNDYNLQSITDSYFNGLSIENKRLVASKLLSVLFYGLPENELNDLINSGTFISTIQEKLATTNSDLVSVEAHIETKNYSGTQYHANREKILARLLHLDLGKEYVNRWIAYVLTQNIMFSPANELETVDASDILNVYNRLVMLMDDDYSMEMITYLHMTSDDNWKRFRSPEDNGREMLEIFLLDFNDSHVPKAGIALKNWKLNRQDNELIIGLNQNDAPQDLFGTTITTGFDFYRELVKSSNFTKGVVARLVSRYFPQVSAEKKSEIIQNIVSSNPNSFKDILLQIVFSKEFLLNTERVKTVEESTYGIAKSISFHDHINFFMYMRVKMDNMRQSPLSYKLGRKNAIAVDTLSFAEYYDFIRRYVLNDYKYSHFNEYDGGWKVDFINKDLSGTSTINGLIHYIFNSIIARDATDEELKLLGTYAAIEARSTYDNMSLDNDRLGVTLVVMEYLSRLSETYTFKKIEE</sequence>
<organism evidence="2">
    <name type="scientific">uncultured Sulfurovum sp</name>
    <dbReference type="NCBI Taxonomy" id="269237"/>
    <lineage>
        <taxon>Bacteria</taxon>
        <taxon>Pseudomonadati</taxon>
        <taxon>Campylobacterota</taxon>
        <taxon>Epsilonproteobacteria</taxon>
        <taxon>Campylobacterales</taxon>
        <taxon>Sulfurovaceae</taxon>
        <taxon>Sulfurovum</taxon>
        <taxon>environmental samples</taxon>
    </lineage>
</organism>